<name>A0A517MX64_9BACT</name>
<dbReference type="Proteomes" id="UP000319852">
    <property type="component" value="Chromosome"/>
</dbReference>
<protein>
    <submittedName>
        <fullName evidence="1">Uncharacterized protein</fullName>
    </submittedName>
</protein>
<dbReference type="KEGG" id="amob:HG15A2_27950"/>
<keyword evidence="2" id="KW-1185">Reference proteome</keyword>
<dbReference type="EMBL" id="CP036263">
    <property type="protein sequence ID" value="QDS99472.1"/>
    <property type="molecule type" value="Genomic_DNA"/>
</dbReference>
<proteinExistence type="predicted"/>
<gene>
    <name evidence="1" type="ORF">HG15A2_27950</name>
</gene>
<reference evidence="1 2" key="1">
    <citation type="submission" date="2019-02" db="EMBL/GenBank/DDBJ databases">
        <title>Deep-cultivation of Planctomycetes and their phenomic and genomic characterization uncovers novel biology.</title>
        <authorList>
            <person name="Wiegand S."/>
            <person name="Jogler M."/>
            <person name="Boedeker C."/>
            <person name="Pinto D."/>
            <person name="Vollmers J."/>
            <person name="Rivas-Marin E."/>
            <person name="Kohn T."/>
            <person name="Peeters S.H."/>
            <person name="Heuer A."/>
            <person name="Rast P."/>
            <person name="Oberbeckmann S."/>
            <person name="Bunk B."/>
            <person name="Jeske O."/>
            <person name="Meyerdierks A."/>
            <person name="Storesund J.E."/>
            <person name="Kallscheuer N."/>
            <person name="Luecker S."/>
            <person name="Lage O.M."/>
            <person name="Pohl T."/>
            <person name="Merkel B.J."/>
            <person name="Hornburger P."/>
            <person name="Mueller R.-W."/>
            <person name="Bruemmer F."/>
            <person name="Labrenz M."/>
            <person name="Spormann A.M."/>
            <person name="Op den Camp H."/>
            <person name="Overmann J."/>
            <person name="Amann R."/>
            <person name="Jetten M.S.M."/>
            <person name="Mascher T."/>
            <person name="Medema M.H."/>
            <person name="Devos D.P."/>
            <person name="Kaster A.-K."/>
            <person name="Ovreas L."/>
            <person name="Rohde M."/>
            <person name="Galperin M.Y."/>
            <person name="Jogler C."/>
        </authorList>
    </citation>
    <scope>NUCLEOTIDE SEQUENCE [LARGE SCALE GENOMIC DNA]</scope>
    <source>
        <strain evidence="1 2">HG15A2</strain>
    </source>
</reference>
<accession>A0A517MX64</accession>
<organism evidence="1 2">
    <name type="scientific">Adhaeretor mobilis</name>
    <dbReference type="NCBI Taxonomy" id="1930276"/>
    <lineage>
        <taxon>Bacteria</taxon>
        <taxon>Pseudomonadati</taxon>
        <taxon>Planctomycetota</taxon>
        <taxon>Planctomycetia</taxon>
        <taxon>Pirellulales</taxon>
        <taxon>Lacipirellulaceae</taxon>
        <taxon>Adhaeretor</taxon>
    </lineage>
</organism>
<evidence type="ECO:0000313" key="2">
    <source>
        <dbReference type="Proteomes" id="UP000319852"/>
    </source>
</evidence>
<evidence type="ECO:0000313" key="1">
    <source>
        <dbReference type="EMBL" id="QDS99472.1"/>
    </source>
</evidence>
<dbReference type="AlphaFoldDB" id="A0A517MX64"/>
<sequence>MECACEIQLAILCQELSLPNTGVATSVGYVLMPRRVQPVERVVPNPKALARLAKEEKLVMAPESEVRVKSDSIANKLSSAFDVNTEDSQEASVDYA</sequence>